<dbReference type="OrthoDB" id="5835493at2759"/>
<keyword evidence="4" id="KW-1185">Reference proteome</keyword>
<accession>A0A0D8Y9F0</accession>
<dbReference type="AlphaFoldDB" id="A0A0D8Y9F0"/>
<feature type="domain" description="BAR" evidence="2">
    <location>
        <begin position="27"/>
        <end position="255"/>
    </location>
</feature>
<evidence type="ECO:0000259" key="2">
    <source>
        <dbReference type="Pfam" id="PF03114"/>
    </source>
</evidence>
<proteinExistence type="predicted"/>
<protein>
    <recommendedName>
        <fullName evidence="2">BAR domain-containing protein</fullName>
    </recommendedName>
</protein>
<dbReference type="InterPro" id="IPR004148">
    <property type="entry name" value="BAR_dom"/>
</dbReference>
<feature type="coiled-coil region" evidence="1">
    <location>
        <begin position="168"/>
        <end position="215"/>
    </location>
</feature>
<dbReference type="SUPFAM" id="SSF103657">
    <property type="entry name" value="BAR/IMD domain-like"/>
    <property type="match status" value="1"/>
</dbReference>
<evidence type="ECO:0000256" key="1">
    <source>
        <dbReference type="SAM" id="Coils"/>
    </source>
</evidence>
<dbReference type="Pfam" id="PF03114">
    <property type="entry name" value="BAR"/>
    <property type="match status" value="1"/>
</dbReference>
<evidence type="ECO:0000313" key="3">
    <source>
        <dbReference type="EMBL" id="KJH53473.1"/>
    </source>
</evidence>
<dbReference type="Proteomes" id="UP000053766">
    <property type="component" value="Unassembled WGS sequence"/>
</dbReference>
<organism evidence="3 4">
    <name type="scientific">Dictyocaulus viviparus</name>
    <name type="common">Bovine lungworm</name>
    <dbReference type="NCBI Taxonomy" id="29172"/>
    <lineage>
        <taxon>Eukaryota</taxon>
        <taxon>Metazoa</taxon>
        <taxon>Ecdysozoa</taxon>
        <taxon>Nematoda</taxon>
        <taxon>Chromadorea</taxon>
        <taxon>Rhabditida</taxon>
        <taxon>Rhabditina</taxon>
        <taxon>Rhabditomorpha</taxon>
        <taxon>Strongyloidea</taxon>
        <taxon>Metastrongylidae</taxon>
        <taxon>Dictyocaulus</taxon>
    </lineage>
</organism>
<dbReference type="GO" id="GO:0005737">
    <property type="term" value="C:cytoplasm"/>
    <property type="evidence" value="ECO:0007669"/>
    <property type="project" value="InterPro"/>
</dbReference>
<name>A0A0D8Y9F0_DICVI</name>
<evidence type="ECO:0000313" key="4">
    <source>
        <dbReference type="Proteomes" id="UP000053766"/>
    </source>
</evidence>
<dbReference type="Gene3D" id="1.20.1270.60">
    <property type="entry name" value="Arfaptin homology (AH) domain/BAR domain"/>
    <property type="match status" value="1"/>
</dbReference>
<keyword evidence="1" id="KW-0175">Coiled coil</keyword>
<reference evidence="3 4" key="1">
    <citation type="submission" date="2013-11" db="EMBL/GenBank/DDBJ databases">
        <title>Draft genome of the bovine lungworm Dictyocaulus viviparus.</title>
        <authorList>
            <person name="Mitreva M."/>
        </authorList>
    </citation>
    <scope>NUCLEOTIDE SEQUENCE [LARGE SCALE GENOMIC DNA]</scope>
    <source>
        <strain evidence="3 4">HannoverDv2000</strain>
    </source>
</reference>
<dbReference type="InterPro" id="IPR027267">
    <property type="entry name" value="AH/BAR_dom_sf"/>
</dbReference>
<gene>
    <name evidence="3" type="ORF">DICVIV_00214</name>
</gene>
<dbReference type="EMBL" id="KN716151">
    <property type="protein sequence ID" value="KJH53473.1"/>
    <property type="molecule type" value="Genomic_DNA"/>
</dbReference>
<reference evidence="4" key="2">
    <citation type="journal article" date="2016" name="Sci. Rep.">
        <title>Dictyocaulus viviparus genome, variome and transcriptome elucidate lungworm biology and support future intervention.</title>
        <authorList>
            <person name="McNulty S.N."/>
            <person name="Strube C."/>
            <person name="Rosa B.A."/>
            <person name="Martin J.C."/>
            <person name="Tyagi R."/>
            <person name="Choi Y.J."/>
            <person name="Wang Q."/>
            <person name="Hallsworth Pepin K."/>
            <person name="Zhang X."/>
            <person name="Ozersky P."/>
            <person name="Wilson R.K."/>
            <person name="Sternberg P.W."/>
            <person name="Gasser R.B."/>
            <person name="Mitreva M."/>
        </authorList>
    </citation>
    <scope>NUCLEOTIDE SEQUENCE [LARGE SCALE GENOMIC DNA]</scope>
    <source>
        <strain evidence="4">HannoverDv2000</strain>
    </source>
</reference>
<sequence>MTQCPGFTETGKGVVTQSEEIASGNKRAIKKFFHRLKESVGIVERTQFSKKLSETMEHFDQYKVDYTHRAFQLCLDHLSDALYTATQENGRFRTAVPKLELAPPPKEDQYEVVASCLTDNKTFEDYRNHKQQVTLYEKQAIEHREYLRRARRALHNIRTFVQHDYWVIALQRTELDSLRSEMDFAKADLAAEKEEQLAEQKRKIYKKAADAYEQKLAEVTSSMNDFPKHRKSHVADVLEWAKCTRSYHDKMAKLLGDDVVKKD</sequence>